<evidence type="ECO:0000313" key="3">
    <source>
        <dbReference type="Proteomes" id="UP000253664"/>
    </source>
</evidence>
<evidence type="ECO:0000313" key="2">
    <source>
        <dbReference type="EMBL" id="RCI13196.1"/>
    </source>
</evidence>
<dbReference type="Proteomes" id="UP000253664">
    <property type="component" value="Unassembled WGS sequence"/>
</dbReference>
<keyword evidence="3" id="KW-1185">Reference proteome</keyword>
<evidence type="ECO:0000256" key="1">
    <source>
        <dbReference type="SAM" id="MobiDB-lite"/>
    </source>
</evidence>
<dbReference type="AlphaFoldDB" id="A0A367LFJ4"/>
<name>A0A367LFJ4_9HYPO</name>
<proteinExistence type="predicted"/>
<evidence type="ECO:0008006" key="4">
    <source>
        <dbReference type="Google" id="ProtNLM"/>
    </source>
</evidence>
<gene>
    <name evidence="2" type="ORF">L249_0364</name>
</gene>
<feature type="region of interest" description="Disordered" evidence="1">
    <location>
        <begin position="1"/>
        <end position="40"/>
    </location>
</feature>
<protein>
    <recommendedName>
        <fullName evidence="4">Zinc-ribbon domain-containing protein</fullName>
    </recommendedName>
</protein>
<organism evidence="2 3">
    <name type="scientific">Ophiocordyceps polyrhachis-furcata BCC 54312</name>
    <dbReference type="NCBI Taxonomy" id="1330021"/>
    <lineage>
        <taxon>Eukaryota</taxon>
        <taxon>Fungi</taxon>
        <taxon>Dikarya</taxon>
        <taxon>Ascomycota</taxon>
        <taxon>Pezizomycotina</taxon>
        <taxon>Sordariomycetes</taxon>
        <taxon>Hypocreomycetidae</taxon>
        <taxon>Hypocreales</taxon>
        <taxon>Ophiocordycipitaceae</taxon>
        <taxon>Ophiocordyceps</taxon>
    </lineage>
</organism>
<reference evidence="2 3" key="1">
    <citation type="journal article" date="2015" name="BMC Genomics">
        <title>Insights from the genome of Ophiocordyceps polyrhachis-furcata to pathogenicity and host specificity in insect fungi.</title>
        <authorList>
            <person name="Wichadakul D."/>
            <person name="Kobmoo N."/>
            <person name="Ingsriswang S."/>
            <person name="Tangphatsornruang S."/>
            <person name="Chantasingh D."/>
            <person name="Luangsa-ard J.J."/>
            <person name="Eurwilaichitr L."/>
        </authorList>
    </citation>
    <scope>NUCLEOTIDE SEQUENCE [LARGE SCALE GENOMIC DNA]</scope>
    <source>
        <strain evidence="2 3">BCC 54312</strain>
    </source>
</reference>
<dbReference type="OrthoDB" id="28208at2759"/>
<sequence length="62" mass="7061">MMIVYHISSPHEATEKNIEQQQQQQRRRRRTTKRMLNANHTNCPKCGVTTQGDAKTCSSCGA</sequence>
<comment type="caution">
    <text evidence="2">The sequence shown here is derived from an EMBL/GenBank/DDBJ whole genome shotgun (WGS) entry which is preliminary data.</text>
</comment>
<feature type="non-terminal residue" evidence="2">
    <location>
        <position position="62"/>
    </location>
</feature>
<accession>A0A367LFJ4</accession>
<dbReference type="EMBL" id="LKCN02000007">
    <property type="protein sequence ID" value="RCI13196.1"/>
    <property type="molecule type" value="Genomic_DNA"/>
</dbReference>